<proteinExistence type="predicted"/>
<keyword evidence="1" id="KW-0472">Membrane</keyword>
<keyword evidence="1" id="KW-0812">Transmembrane</keyword>
<organism evidence="2">
    <name type="scientific">Brassica oleracea</name>
    <name type="common">Wild cabbage</name>
    <dbReference type="NCBI Taxonomy" id="3712"/>
    <lineage>
        <taxon>Eukaryota</taxon>
        <taxon>Viridiplantae</taxon>
        <taxon>Streptophyta</taxon>
        <taxon>Embryophyta</taxon>
        <taxon>Tracheophyta</taxon>
        <taxon>Spermatophyta</taxon>
        <taxon>Magnoliopsida</taxon>
        <taxon>eudicotyledons</taxon>
        <taxon>Gunneridae</taxon>
        <taxon>Pentapetalae</taxon>
        <taxon>rosids</taxon>
        <taxon>malvids</taxon>
        <taxon>Brassicales</taxon>
        <taxon>Brassicaceae</taxon>
        <taxon>Brassiceae</taxon>
        <taxon>Brassica</taxon>
    </lineage>
</organism>
<feature type="transmembrane region" description="Helical" evidence="1">
    <location>
        <begin position="24"/>
        <end position="47"/>
    </location>
</feature>
<reference evidence="2" key="1">
    <citation type="submission" date="2018-11" db="EMBL/GenBank/DDBJ databases">
        <authorList>
            <consortium name="Genoscope - CEA"/>
            <person name="William W."/>
        </authorList>
    </citation>
    <scope>NUCLEOTIDE SEQUENCE</scope>
</reference>
<sequence length="66" mass="7172">MVSSLLSSSVLESTQRPSLTTSSMAMLISLPVSLVVSLVSPPVWLLVSSATLVLERMHNNRSCLWE</sequence>
<gene>
    <name evidence="2" type="ORF">BOLC8T49619H</name>
</gene>
<evidence type="ECO:0000313" key="2">
    <source>
        <dbReference type="EMBL" id="VDD56390.1"/>
    </source>
</evidence>
<dbReference type="AlphaFoldDB" id="A0A3P6FVC8"/>
<name>A0A3P6FVC8_BRAOL</name>
<evidence type="ECO:0000256" key="1">
    <source>
        <dbReference type="SAM" id="Phobius"/>
    </source>
</evidence>
<dbReference type="EMBL" id="LR031879">
    <property type="protein sequence ID" value="VDD56390.1"/>
    <property type="molecule type" value="Genomic_DNA"/>
</dbReference>
<accession>A0A3P6FVC8</accession>
<protein>
    <submittedName>
        <fullName evidence="2">Uncharacterized protein</fullName>
    </submittedName>
</protein>
<keyword evidence="1" id="KW-1133">Transmembrane helix</keyword>